<proteinExistence type="predicted"/>
<evidence type="ECO:0000256" key="1">
    <source>
        <dbReference type="ARBA" id="ARBA00022729"/>
    </source>
</evidence>
<evidence type="ECO:0000256" key="2">
    <source>
        <dbReference type="ARBA" id="ARBA00023157"/>
    </source>
</evidence>
<dbReference type="Gene3D" id="1.50.10.20">
    <property type="match status" value="1"/>
</dbReference>
<sequence>MSSKTIYILSLCGLSFLAVNAENTVFRKLTFDKFSSDKVQTVDSSSNKAHLALSGQGIVEGLKGKALEFKVGGQALELGDLAIEAPATVSFWIKSNSPQKDGRILSQLDGPVANQSGSLRINGSQLEVWNTKQWTSVLSGLSFQGIWQHVTLTFESDEKVIGYLNGHTNREARSRFDFSGVKAGLAAKYLGQYGESFVGSLDDFRIYKGVLSQQEIEALYPSALFKESQLAAAEAQKKATPTTALYDWRSNMVIAPRKRDASGLLQPLQSYDETIERGMSFILDDHLEWFQAEETLLDEQGKKQRPWVYYSNVQHNGAPFPRAVDRFTSYPAFHHALNIKTFISYWNYAGDERALQDAIDLADWDIANSTPADWAYGSMPYSTFEHKKPGGFRDGAGIMPDKSAILALAYLDLYEATGKDRFLKAGEAIAKTLSLRQRANGTWPFRVDPKTERVVEEYTSSVIYAVKLFERLDKFNENSHYRPHRDKTWNWLVKGPIKTKEFRGFYEDIPPSTKGRTNYDCLDTIRYLLANRTEDNGYLEMAKELNVWIEKTFLDKIPGFEPAAGIREQLQCNVVMGIHSLNWASMLMELAQATGDEKMRQRAQQTANYTTYYLQPDNRIVVGFTYKQLWYSCHVGVILYLFDFVEISKKNPKSKVKFN</sequence>
<feature type="signal peptide" evidence="3">
    <location>
        <begin position="1"/>
        <end position="21"/>
    </location>
</feature>
<dbReference type="Proteomes" id="UP001214250">
    <property type="component" value="Chromosome 1"/>
</dbReference>
<dbReference type="EMBL" id="CP117811">
    <property type="protein sequence ID" value="WDE97195.1"/>
    <property type="molecule type" value="Genomic_DNA"/>
</dbReference>
<gene>
    <name evidence="5" type="ORF">PQO03_04400</name>
</gene>
<protein>
    <recommendedName>
        <fullName evidence="4">LamG-like jellyroll fold domain-containing protein</fullName>
    </recommendedName>
</protein>
<keyword evidence="1 3" id="KW-0732">Signal</keyword>
<keyword evidence="2" id="KW-1015">Disulfide bond</keyword>
<feature type="chain" id="PRO_5046133622" description="LamG-like jellyroll fold domain-containing protein" evidence="3">
    <location>
        <begin position="22"/>
        <end position="659"/>
    </location>
</feature>
<dbReference type="InterPro" id="IPR008928">
    <property type="entry name" value="6-hairpin_glycosidase_sf"/>
</dbReference>
<keyword evidence="6" id="KW-1185">Reference proteome</keyword>
<dbReference type="InterPro" id="IPR013320">
    <property type="entry name" value="ConA-like_dom_sf"/>
</dbReference>
<evidence type="ECO:0000259" key="4">
    <source>
        <dbReference type="SMART" id="SM00560"/>
    </source>
</evidence>
<dbReference type="Pfam" id="PF13385">
    <property type="entry name" value="Laminin_G_3"/>
    <property type="match status" value="1"/>
</dbReference>
<evidence type="ECO:0000256" key="3">
    <source>
        <dbReference type="SAM" id="SignalP"/>
    </source>
</evidence>
<evidence type="ECO:0000313" key="6">
    <source>
        <dbReference type="Proteomes" id="UP001214250"/>
    </source>
</evidence>
<dbReference type="SMART" id="SM00560">
    <property type="entry name" value="LamGL"/>
    <property type="match status" value="1"/>
</dbReference>
<feature type="domain" description="LamG-like jellyroll fold" evidence="4">
    <location>
        <begin position="85"/>
        <end position="214"/>
    </location>
</feature>
<dbReference type="SUPFAM" id="SSF48208">
    <property type="entry name" value="Six-hairpin glycosidases"/>
    <property type="match status" value="1"/>
</dbReference>
<dbReference type="InterPro" id="IPR006558">
    <property type="entry name" value="LamG-like"/>
</dbReference>
<dbReference type="RefSeq" id="WP_274151433.1">
    <property type="nucleotide sequence ID" value="NZ_CP117811.1"/>
</dbReference>
<dbReference type="SUPFAM" id="SSF49899">
    <property type="entry name" value="Concanavalin A-like lectins/glucanases"/>
    <property type="match status" value="1"/>
</dbReference>
<name>A0ABY7VVF9_9BACT</name>
<dbReference type="Gene3D" id="2.60.120.200">
    <property type="match status" value="1"/>
</dbReference>
<organism evidence="5 6">
    <name type="scientific">Lentisphaera profundi</name>
    <dbReference type="NCBI Taxonomy" id="1658616"/>
    <lineage>
        <taxon>Bacteria</taxon>
        <taxon>Pseudomonadati</taxon>
        <taxon>Lentisphaerota</taxon>
        <taxon>Lentisphaeria</taxon>
        <taxon>Lentisphaerales</taxon>
        <taxon>Lentisphaeraceae</taxon>
        <taxon>Lentisphaera</taxon>
    </lineage>
</organism>
<evidence type="ECO:0000313" key="5">
    <source>
        <dbReference type="EMBL" id="WDE97195.1"/>
    </source>
</evidence>
<accession>A0ABY7VVF9</accession>
<reference evidence="5 6" key="1">
    <citation type="submission" date="2023-02" db="EMBL/GenBank/DDBJ databases">
        <title>Genome sequence of Lentisphaera profundi SAORIC-696.</title>
        <authorList>
            <person name="Kim e."/>
            <person name="Cho J.-C."/>
            <person name="Choi A."/>
            <person name="Kang I."/>
        </authorList>
    </citation>
    <scope>NUCLEOTIDE SEQUENCE [LARGE SCALE GENOMIC DNA]</scope>
    <source>
        <strain evidence="5 6">SAORIC-696</strain>
    </source>
</reference>